<accession>A0AAW1B9N2</accession>
<keyword evidence="16" id="KW-1185">Reference proteome</keyword>
<comment type="similarity">
    <text evidence="1 12">Belongs to the CISD protein family. CISD2 subfamily.</text>
</comment>
<dbReference type="GO" id="GO:0000422">
    <property type="term" value="P:autophagy of mitochondrion"/>
    <property type="evidence" value="ECO:0007669"/>
    <property type="project" value="TreeGrafter"/>
</dbReference>
<evidence type="ECO:0000259" key="14">
    <source>
        <dbReference type="SMART" id="SM00704"/>
    </source>
</evidence>
<keyword evidence="6 12" id="KW-0256">Endoplasmic reticulum</keyword>
<dbReference type="AlphaFoldDB" id="A0AAW1B9N2"/>
<dbReference type="Pfam" id="PF10660">
    <property type="entry name" value="MitoNEET_N"/>
    <property type="match status" value="1"/>
</dbReference>
<feature type="compositionally biased region" description="Basic and acidic residues" evidence="13">
    <location>
        <begin position="179"/>
        <end position="192"/>
    </location>
</feature>
<dbReference type="InterPro" id="IPR045131">
    <property type="entry name" value="CISD1/2"/>
</dbReference>
<reference evidence="15 16" key="1">
    <citation type="journal article" date="2024" name="Proc. Natl. Acad. Sci. U.S.A.">
        <title>The genetic regulatory architecture and epigenomic basis for age-related changes in rattlesnake venom.</title>
        <authorList>
            <person name="Hogan M.P."/>
            <person name="Holding M.L."/>
            <person name="Nystrom G.S."/>
            <person name="Colston T.J."/>
            <person name="Bartlett D.A."/>
            <person name="Mason A.J."/>
            <person name="Ellsworth S.A."/>
            <person name="Rautsaw R.M."/>
            <person name="Lawrence K.C."/>
            <person name="Strickland J.L."/>
            <person name="He B."/>
            <person name="Fraser P."/>
            <person name="Margres M.J."/>
            <person name="Gilbert D.M."/>
            <person name="Gibbs H.L."/>
            <person name="Parkinson C.L."/>
            <person name="Rokyta D.R."/>
        </authorList>
    </citation>
    <scope>NUCLEOTIDE SEQUENCE [LARGE SCALE GENOMIC DNA]</scope>
    <source>
        <strain evidence="15">DRR0105</strain>
    </source>
</reference>
<evidence type="ECO:0000313" key="16">
    <source>
        <dbReference type="Proteomes" id="UP001474421"/>
    </source>
</evidence>
<dbReference type="Proteomes" id="UP001474421">
    <property type="component" value="Unassembled WGS sequence"/>
</dbReference>
<name>A0AAW1B9N2_CROAD</name>
<organism evidence="15 16">
    <name type="scientific">Crotalus adamanteus</name>
    <name type="common">Eastern diamondback rattlesnake</name>
    <dbReference type="NCBI Taxonomy" id="8729"/>
    <lineage>
        <taxon>Eukaryota</taxon>
        <taxon>Metazoa</taxon>
        <taxon>Chordata</taxon>
        <taxon>Craniata</taxon>
        <taxon>Vertebrata</taxon>
        <taxon>Euteleostomi</taxon>
        <taxon>Lepidosauria</taxon>
        <taxon>Squamata</taxon>
        <taxon>Bifurcata</taxon>
        <taxon>Unidentata</taxon>
        <taxon>Episquamata</taxon>
        <taxon>Toxicofera</taxon>
        <taxon>Serpentes</taxon>
        <taxon>Colubroidea</taxon>
        <taxon>Viperidae</taxon>
        <taxon>Crotalinae</taxon>
        <taxon>Crotalus</taxon>
    </lineage>
</organism>
<keyword evidence="8 12" id="KW-0408">Iron</keyword>
<evidence type="ECO:0000256" key="9">
    <source>
        <dbReference type="ARBA" id="ARBA00023006"/>
    </source>
</evidence>
<dbReference type="GO" id="GO:0010506">
    <property type="term" value="P:regulation of autophagy"/>
    <property type="evidence" value="ECO:0007669"/>
    <property type="project" value="UniProtKB-UniRule"/>
</dbReference>
<gene>
    <name evidence="15" type="ORF">NXF25_013724</name>
</gene>
<evidence type="ECO:0000256" key="10">
    <source>
        <dbReference type="ARBA" id="ARBA00023014"/>
    </source>
</evidence>
<feature type="domain" description="Iron-binding zinc finger CDGSH type" evidence="14">
    <location>
        <begin position="288"/>
        <end position="327"/>
    </location>
</feature>
<dbReference type="EMBL" id="JAOTOJ010000007">
    <property type="protein sequence ID" value="KAK9398755.1"/>
    <property type="molecule type" value="Genomic_DNA"/>
</dbReference>
<dbReference type="SMART" id="SM00704">
    <property type="entry name" value="ZnF_CDGSH"/>
    <property type="match status" value="1"/>
</dbReference>
<dbReference type="InterPro" id="IPR018967">
    <property type="entry name" value="FeS-contain_CDGSH-typ"/>
</dbReference>
<dbReference type="PANTHER" id="PTHR13680:SF33">
    <property type="entry name" value="CDGSH IRON-SULFUR DOMAIN-CONTAINING PROTEIN 2"/>
    <property type="match status" value="1"/>
</dbReference>
<dbReference type="GO" id="GO:0005741">
    <property type="term" value="C:mitochondrial outer membrane"/>
    <property type="evidence" value="ECO:0007669"/>
    <property type="project" value="UniProtKB-SubCell"/>
</dbReference>
<keyword evidence="10 12" id="KW-0411">Iron-sulfur</keyword>
<evidence type="ECO:0000256" key="6">
    <source>
        <dbReference type="ARBA" id="ARBA00022824"/>
    </source>
</evidence>
<keyword evidence="2 12" id="KW-0812">Transmembrane</keyword>
<evidence type="ECO:0000256" key="2">
    <source>
        <dbReference type="ARBA" id="ARBA00022692"/>
    </source>
</evidence>
<dbReference type="GO" id="GO:0005789">
    <property type="term" value="C:endoplasmic reticulum membrane"/>
    <property type="evidence" value="ECO:0007669"/>
    <property type="project" value="UniProtKB-SubCell"/>
</dbReference>
<comment type="function">
    <text evidence="12">Regulator of autophagy that contributes to antagonize BECN1-mediated cellular autophagy at the endoplasmic reticulum. Participates in the interaction of BCL2 with BECN1 and is required for BCL2-mediated depression of endoplasmic reticulum Ca(2+) stores during autophagy.</text>
</comment>
<sequence length="342" mass="38425">MRGRWRRRHVYDARPKCLPIGGSQQHSTAAIGKETARSFAVSGYRQPRVASLFLPSAYSNQTATAQLSVQQRIRSGCFIPAFSQLPSLAYFPSQIPTRATLLNSSRLPRQLQVSSFSGHRLVKRPPGRRRKPRRLRERAATHVSPPPSFLGRPLPRWRACSVAGSATASVRGKKGKVRLWHESSPREPEITQRRPVSPRLAQTSPGAMVLDSLARIIKVQLPAYLKRLPLPESVGGFLRLTVSEWLRLLPFLGVLALLGYLAIRPLLPKKKQQKDSLINLKIQKENPKVVNEINIEDLCHTKAVYCRCWRSKTFPVCDGSHNKHNESTGDNVGPLILRKKEV</sequence>
<feature type="compositionally biased region" description="Basic residues" evidence="13">
    <location>
        <begin position="120"/>
        <end position="136"/>
    </location>
</feature>
<evidence type="ECO:0000256" key="1">
    <source>
        <dbReference type="ARBA" id="ARBA00008624"/>
    </source>
</evidence>
<evidence type="ECO:0000256" key="13">
    <source>
        <dbReference type="SAM" id="MobiDB-lite"/>
    </source>
</evidence>
<evidence type="ECO:0000256" key="3">
    <source>
        <dbReference type="ARBA" id="ARBA00022714"/>
    </source>
</evidence>
<evidence type="ECO:0000256" key="12">
    <source>
        <dbReference type="RuleBase" id="RU369084"/>
    </source>
</evidence>
<keyword evidence="3 12" id="KW-0001">2Fe-2S</keyword>
<evidence type="ECO:0000256" key="4">
    <source>
        <dbReference type="ARBA" id="ARBA00022723"/>
    </source>
</evidence>
<evidence type="ECO:0000256" key="8">
    <source>
        <dbReference type="ARBA" id="ARBA00023004"/>
    </source>
</evidence>
<evidence type="ECO:0000256" key="7">
    <source>
        <dbReference type="ARBA" id="ARBA00022989"/>
    </source>
</evidence>
<comment type="cofactor">
    <cofactor evidence="12">
        <name>[2Fe-2S] cluster</name>
        <dbReference type="ChEBI" id="CHEBI:190135"/>
    </cofactor>
    <text evidence="12">Binds 1 [2Fe-2S] cluster.</text>
</comment>
<feature type="region of interest" description="Disordered" evidence="13">
    <location>
        <begin position="113"/>
        <end position="147"/>
    </location>
</feature>
<proteinExistence type="inferred from homology"/>
<dbReference type="FunFam" id="3.40.5.90:FF:000001">
    <property type="entry name" value="CDGSH iron-sulfur domain-containing protein 1"/>
    <property type="match status" value="1"/>
</dbReference>
<feature type="transmembrane region" description="Helical" evidence="12">
    <location>
        <begin position="245"/>
        <end position="263"/>
    </location>
</feature>
<keyword evidence="9" id="KW-0072">Autophagy</keyword>
<feature type="region of interest" description="Disordered" evidence="13">
    <location>
        <begin position="174"/>
        <end position="198"/>
    </location>
</feature>
<dbReference type="Gene3D" id="3.40.5.90">
    <property type="entry name" value="CDGSH iron-sulfur domain, mitoNEET-type"/>
    <property type="match status" value="1"/>
</dbReference>
<dbReference type="GO" id="GO:0051537">
    <property type="term" value="F:2 iron, 2 sulfur cluster binding"/>
    <property type="evidence" value="ECO:0007669"/>
    <property type="project" value="UniProtKB-UniRule"/>
</dbReference>
<evidence type="ECO:0000313" key="15">
    <source>
        <dbReference type="EMBL" id="KAK9398755.1"/>
    </source>
</evidence>
<keyword evidence="5" id="KW-0496">Mitochondrion</keyword>
<dbReference type="InterPro" id="IPR042216">
    <property type="entry name" value="MitoNEET_CISD"/>
</dbReference>
<evidence type="ECO:0000256" key="5">
    <source>
        <dbReference type="ARBA" id="ARBA00022787"/>
    </source>
</evidence>
<keyword evidence="5" id="KW-1000">Mitochondrion outer membrane</keyword>
<evidence type="ECO:0000256" key="11">
    <source>
        <dbReference type="ARBA" id="ARBA00023136"/>
    </source>
</evidence>
<keyword evidence="11 12" id="KW-0472">Membrane</keyword>
<comment type="caution">
    <text evidence="15">The sequence shown here is derived from an EMBL/GenBank/DDBJ whole genome shotgun (WGS) entry which is preliminary data.</text>
</comment>
<dbReference type="PANTHER" id="PTHR13680">
    <property type="entry name" value="CDGSH IRON-SULFUR DOMAIN-CONTAINING PROTEIN 1"/>
    <property type="match status" value="1"/>
</dbReference>
<protein>
    <recommendedName>
        <fullName evidence="12">CDGSH iron-sulfur domain-containing protein 2</fullName>
    </recommendedName>
</protein>
<keyword evidence="4 12" id="KW-0479">Metal-binding</keyword>
<keyword evidence="7 12" id="KW-1133">Transmembrane helix</keyword>
<comment type="subcellular location">
    <subcellularLocation>
        <location evidence="12">Endoplasmic reticulum membrane</location>
        <topology evidence="12">Single-pass membrane protein</topology>
    </subcellularLocation>
    <subcellularLocation>
        <location evidence="12">Mitochondrion outer membrane</location>
        <topology evidence="12">Single-pass membrane protein</topology>
    </subcellularLocation>
</comment>
<dbReference type="InterPro" id="IPR019610">
    <property type="entry name" value="FeS-contain_mitoNEET_N"/>
</dbReference>
<dbReference type="GO" id="GO:0046872">
    <property type="term" value="F:metal ion binding"/>
    <property type="evidence" value="ECO:0007669"/>
    <property type="project" value="UniProtKB-UniRule"/>
</dbReference>
<comment type="subunit">
    <text evidence="12">Homodimer.</text>
</comment>
<dbReference type="Pfam" id="PF09360">
    <property type="entry name" value="zf-CDGSH"/>
    <property type="match status" value="1"/>
</dbReference>